<dbReference type="InterPro" id="IPR027291">
    <property type="entry name" value="Glyco_hydro_38_N_sf"/>
</dbReference>
<evidence type="ECO:0000259" key="3">
    <source>
        <dbReference type="Pfam" id="PF01074"/>
    </source>
</evidence>
<keyword evidence="5" id="KW-1185">Reference proteome</keyword>
<dbReference type="SUPFAM" id="SSF88713">
    <property type="entry name" value="Glycoside hydrolase/deacetylase"/>
    <property type="match status" value="1"/>
</dbReference>
<dbReference type="PANTHER" id="PTHR11607">
    <property type="entry name" value="ALPHA-MANNOSIDASE"/>
    <property type="match status" value="1"/>
</dbReference>
<dbReference type="Gene3D" id="1.20.1270.50">
    <property type="entry name" value="Glycoside hydrolase family 38, central domain"/>
    <property type="match status" value="1"/>
</dbReference>
<dbReference type="EMBL" id="JAMKFB020000005">
    <property type="protein sequence ID" value="KAL0192488.1"/>
    <property type="molecule type" value="Genomic_DNA"/>
</dbReference>
<dbReference type="AlphaFoldDB" id="A0ABD0R1V1"/>
<evidence type="ECO:0000313" key="5">
    <source>
        <dbReference type="Proteomes" id="UP001529510"/>
    </source>
</evidence>
<evidence type="ECO:0000256" key="2">
    <source>
        <dbReference type="ARBA" id="ARBA00023295"/>
    </source>
</evidence>
<evidence type="ECO:0000313" key="4">
    <source>
        <dbReference type="EMBL" id="KAL0192488.1"/>
    </source>
</evidence>
<feature type="domain" description="Glycoside hydrolase family 38 N-terminal" evidence="3">
    <location>
        <begin position="2"/>
        <end position="101"/>
    </location>
</feature>
<accession>A0ABD0R1V1</accession>
<protein>
    <recommendedName>
        <fullName evidence="3">Glycoside hydrolase family 38 N-terminal domain-containing protein</fullName>
    </recommendedName>
</protein>
<evidence type="ECO:0000256" key="1">
    <source>
        <dbReference type="ARBA" id="ARBA00022801"/>
    </source>
</evidence>
<dbReference type="Gene3D" id="3.20.110.10">
    <property type="entry name" value="Glycoside hydrolase 38, N terminal domain"/>
    <property type="match status" value="1"/>
</dbReference>
<dbReference type="GO" id="GO:0016798">
    <property type="term" value="F:hydrolase activity, acting on glycosyl bonds"/>
    <property type="evidence" value="ECO:0007669"/>
    <property type="project" value="UniProtKB-KW"/>
</dbReference>
<sequence length="130" mass="15402">AQTLLDQYRKKSKLFRTNVLLAPLGDDFRYTDALEWDQQFENYQKLFDYMNSHPELHVQAQFGTISDYFEALRKSTGMDPVDMNPGQLALPVLGGDFFTYADRDDHYWSGYFTSRPFYKRLDRVLESHLR</sequence>
<dbReference type="InterPro" id="IPR011330">
    <property type="entry name" value="Glyco_hydro/deAcase_b/a-brl"/>
</dbReference>
<gene>
    <name evidence="4" type="ORF">M9458_010784</name>
</gene>
<organism evidence="4 5">
    <name type="scientific">Cirrhinus mrigala</name>
    <name type="common">Mrigala</name>
    <dbReference type="NCBI Taxonomy" id="683832"/>
    <lineage>
        <taxon>Eukaryota</taxon>
        <taxon>Metazoa</taxon>
        <taxon>Chordata</taxon>
        <taxon>Craniata</taxon>
        <taxon>Vertebrata</taxon>
        <taxon>Euteleostomi</taxon>
        <taxon>Actinopterygii</taxon>
        <taxon>Neopterygii</taxon>
        <taxon>Teleostei</taxon>
        <taxon>Ostariophysi</taxon>
        <taxon>Cypriniformes</taxon>
        <taxon>Cyprinidae</taxon>
        <taxon>Labeoninae</taxon>
        <taxon>Labeonini</taxon>
        <taxon>Cirrhinus</taxon>
    </lineage>
</organism>
<dbReference type="InterPro" id="IPR037094">
    <property type="entry name" value="Glyco_hydro_38_cen_sf"/>
</dbReference>
<dbReference type="InterPro" id="IPR028995">
    <property type="entry name" value="Glyco_hydro_57/38_cen_sf"/>
</dbReference>
<keyword evidence="2" id="KW-0326">Glycosidase</keyword>
<dbReference type="InterPro" id="IPR050843">
    <property type="entry name" value="Glycosyl_Hydrlase_38"/>
</dbReference>
<dbReference type="Proteomes" id="UP001529510">
    <property type="component" value="Unassembled WGS sequence"/>
</dbReference>
<dbReference type="InterPro" id="IPR000602">
    <property type="entry name" value="Glyco_hydro_38_N"/>
</dbReference>
<proteinExistence type="predicted"/>
<dbReference type="PANTHER" id="PTHR11607:SF69">
    <property type="entry name" value="ALPHA-MANNOSIDASE 2"/>
    <property type="match status" value="1"/>
</dbReference>
<reference evidence="4 5" key="1">
    <citation type="submission" date="2024-05" db="EMBL/GenBank/DDBJ databases">
        <title>Genome sequencing and assembly of Indian major carp, Cirrhinus mrigala (Hamilton, 1822).</title>
        <authorList>
            <person name="Mohindra V."/>
            <person name="Chowdhury L.M."/>
            <person name="Lal K."/>
            <person name="Jena J.K."/>
        </authorList>
    </citation>
    <scope>NUCLEOTIDE SEQUENCE [LARGE SCALE GENOMIC DNA]</scope>
    <source>
        <strain evidence="4">CM1030</strain>
        <tissue evidence="4">Blood</tissue>
    </source>
</reference>
<feature type="non-terminal residue" evidence="4">
    <location>
        <position position="1"/>
    </location>
</feature>
<comment type="caution">
    <text evidence="4">The sequence shown here is derived from an EMBL/GenBank/DDBJ whole genome shotgun (WGS) entry which is preliminary data.</text>
</comment>
<dbReference type="Pfam" id="PF01074">
    <property type="entry name" value="Glyco_hydro_38N"/>
    <property type="match status" value="1"/>
</dbReference>
<name>A0ABD0R1V1_CIRMR</name>
<dbReference type="SUPFAM" id="SSF88688">
    <property type="entry name" value="Families 57/38 glycoside transferase middle domain"/>
    <property type="match status" value="1"/>
</dbReference>
<keyword evidence="1" id="KW-0378">Hydrolase</keyword>